<proteinExistence type="predicted"/>
<name>A0A5B7J1F3_PORTR</name>
<dbReference type="Proteomes" id="UP000324222">
    <property type="component" value="Unassembled WGS sequence"/>
</dbReference>
<sequence>MARVCAEWRGKPGQGEGRRRGRKGAARGAGQATATVEWPPAAPGTHPPPPTRQPDGWGEGVAHCMQQRQLVAPHPAPLCLPGPPRSRPRPPPRLLCSPESRSDAPPPPAGHCVTIFTALRGQRGGEVAEVGG</sequence>
<feature type="region of interest" description="Disordered" evidence="1">
    <location>
        <begin position="74"/>
        <end position="110"/>
    </location>
</feature>
<feature type="region of interest" description="Disordered" evidence="1">
    <location>
        <begin position="1"/>
        <end position="60"/>
    </location>
</feature>
<accession>A0A5B7J1F3</accession>
<protein>
    <submittedName>
        <fullName evidence="2">Uncharacterized protein</fullName>
    </submittedName>
</protein>
<feature type="compositionally biased region" description="Pro residues" evidence="1">
    <location>
        <begin position="40"/>
        <end position="52"/>
    </location>
</feature>
<gene>
    <name evidence="2" type="ORF">E2C01_083235</name>
</gene>
<evidence type="ECO:0000313" key="3">
    <source>
        <dbReference type="Proteomes" id="UP000324222"/>
    </source>
</evidence>
<dbReference type="AlphaFoldDB" id="A0A5B7J1F3"/>
<feature type="compositionally biased region" description="Low complexity" evidence="1">
    <location>
        <begin position="26"/>
        <end position="35"/>
    </location>
</feature>
<evidence type="ECO:0000256" key="1">
    <source>
        <dbReference type="SAM" id="MobiDB-lite"/>
    </source>
</evidence>
<comment type="caution">
    <text evidence="2">The sequence shown here is derived from an EMBL/GenBank/DDBJ whole genome shotgun (WGS) entry which is preliminary data.</text>
</comment>
<evidence type="ECO:0000313" key="2">
    <source>
        <dbReference type="EMBL" id="MPC88333.1"/>
    </source>
</evidence>
<keyword evidence="3" id="KW-1185">Reference proteome</keyword>
<organism evidence="2 3">
    <name type="scientific">Portunus trituberculatus</name>
    <name type="common">Swimming crab</name>
    <name type="synonym">Neptunus trituberculatus</name>
    <dbReference type="NCBI Taxonomy" id="210409"/>
    <lineage>
        <taxon>Eukaryota</taxon>
        <taxon>Metazoa</taxon>
        <taxon>Ecdysozoa</taxon>
        <taxon>Arthropoda</taxon>
        <taxon>Crustacea</taxon>
        <taxon>Multicrustacea</taxon>
        <taxon>Malacostraca</taxon>
        <taxon>Eumalacostraca</taxon>
        <taxon>Eucarida</taxon>
        <taxon>Decapoda</taxon>
        <taxon>Pleocyemata</taxon>
        <taxon>Brachyura</taxon>
        <taxon>Eubrachyura</taxon>
        <taxon>Portunoidea</taxon>
        <taxon>Portunidae</taxon>
        <taxon>Portuninae</taxon>
        <taxon>Portunus</taxon>
    </lineage>
</organism>
<feature type="compositionally biased region" description="Basic and acidic residues" evidence="1">
    <location>
        <begin position="1"/>
        <end position="10"/>
    </location>
</feature>
<dbReference type="EMBL" id="VSRR010077495">
    <property type="protein sequence ID" value="MPC88333.1"/>
    <property type="molecule type" value="Genomic_DNA"/>
</dbReference>
<reference evidence="2 3" key="1">
    <citation type="submission" date="2019-05" db="EMBL/GenBank/DDBJ databases">
        <title>Another draft genome of Portunus trituberculatus and its Hox gene families provides insights of decapod evolution.</title>
        <authorList>
            <person name="Jeong J.-H."/>
            <person name="Song I."/>
            <person name="Kim S."/>
            <person name="Choi T."/>
            <person name="Kim D."/>
            <person name="Ryu S."/>
            <person name="Kim W."/>
        </authorList>
    </citation>
    <scope>NUCLEOTIDE SEQUENCE [LARGE SCALE GENOMIC DNA]</scope>
    <source>
        <tissue evidence="2">Muscle</tissue>
    </source>
</reference>
<feature type="compositionally biased region" description="Pro residues" evidence="1">
    <location>
        <begin position="74"/>
        <end position="93"/>
    </location>
</feature>